<evidence type="ECO:0000313" key="3">
    <source>
        <dbReference type="Proteomes" id="UP000237105"/>
    </source>
</evidence>
<dbReference type="Proteomes" id="UP000237105">
    <property type="component" value="Unassembled WGS sequence"/>
</dbReference>
<dbReference type="EMBL" id="JXTB01000004">
    <property type="protein sequence ID" value="PON79429.1"/>
    <property type="molecule type" value="Genomic_DNA"/>
</dbReference>
<proteinExistence type="predicted"/>
<dbReference type="AlphaFoldDB" id="A0A2P5E1K3"/>
<organism evidence="2 3">
    <name type="scientific">Parasponia andersonii</name>
    <name type="common">Sponia andersonii</name>
    <dbReference type="NCBI Taxonomy" id="3476"/>
    <lineage>
        <taxon>Eukaryota</taxon>
        <taxon>Viridiplantae</taxon>
        <taxon>Streptophyta</taxon>
        <taxon>Embryophyta</taxon>
        <taxon>Tracheophyta</taxon>
        <taxon>Spermatophyta</taxon>
        <taxon>Magnoliopsida</taxon>
        <taxon>eudicotyledons</taxon>
        <taxon>Gunneridae</taxon>
        <taxon>Pentapetalae</taxon>
        <taxon>rosids</taxon>
        <taxon>fabids</taxon>
        <taxon>Rosales</taxon>
        <taxon>Cannabaceae</taxon>
        <taxon>Parasponia</taxon>
    </lineage>
</organism>
<evidence type="ECO:0000313" key="2">
    <source>
        <dbReference type="EMBL" id="PON79429.1"/>
    </source>
</evidence>
<comment type="caution">
    <text evidence="2">The sequence shown here is derived from an EMBL/GenBank/DDBJ whole genome shotgun (WGS) entry which is preliminary data.</text>
</comment>
<gene>
    <name evidence="2" type="ORF">PanWU01x14_011640</name>
</gene>
<protein>
    <submittedName>
        <fullName evidence="2">Uncharacterized protein</fullName>
    </submittedName>
</protein>
<name>A0A2P5E1K3_PARAD</name>
<keyword evidence="3" id="KW-1185">Reference proteome</keyword>
<reference evidence="3" key="1">
    <citation type="submission" date="2016-06" db="EMBL/GenBank/DDBJ databases">
        <title>Parallel loss of symbiosis genes in relatives of nitrogen-fixing non-legume Parasponia.</title>
        <authorList>
            <person name="Van Velzen R."/>
            <person name="Holmer R."/>
            <person name="Bu F."/>
            <person name="Rutten L."/>
            <person name="Van Zeijl A."/>
            <person name="Liu W."/>
            <person name="Santuari L."/>
            <person name="Cao Q."/>
            <person name="Sharma T."/>
            <person name="Shen D."/>
            <person name="Roswanjaya Y."/>
            <person name="Wardhani T."/>
            <person name="Kalhor M.S."/>
            <person name="Jansen J."/>
            <person name="Van den Hoogen J."/>
            <person name="Gungor B."/>
            <person name="Hartog M."/>
            <person name="Hontelez J."/>
            <person name="Verver J."/>
            <person name="Yang W.-C."/>
            <person name="Schijlen E."/>
            <person name="Repin R."/>
            <person name="Schilthuizen M."/>
            <person name="Schranz E."/>
            <person name="Heidstra R."/>
            <person name="Miyata K."/>
            <person name="Fedorova E."/>
            <person name="Kohlen W."/>
            <person name="Bisseling T."/>
            <person name="Smit S."/>
            <person name="Geurts R."/>
        </authorList>
    </citation>
    <scope>NUCLEOTIDE SEQUENCE [LARGE SCALE GENOMIC DNA]</scope>
    <source>
        <strain evidence="3">cv. WU1-14</strain>
    </source>
</reference>
<feature type="non-terminal residue" evidence="2">
    <location>
        <position position="77"/>
    </location>
</feature>
<accession>A0A2P5E1K3</accession>
<evidence type="ECO:0000256" key="1">
    <source>
        <dbReference type="SAM" id="MobiDB-lite"/>
    </source>
</evidence>
<feature type="compositionally biased region" description="Basic and acidic residues" evidence="1">
    <location>
        <begin position="8"/>
        <end position="30"/>
    </location>
</feature>
<sequence>MSSNPQQFHEDLADMETNYREEHDAKDANKEWTAPEVSIWNNLLICLGIDKEVEKIDKSDMIDKEFILMEQAEDFMN</sequence>
<dbReference type="OrthoDB" id="10320394at2759"/>
<feature type="region of interest" description="Disordered" evidence="1">
    <location>
        <begin position="1"/>
        <end position="31"/>
    </location>
</feature>